<dbReference type="InterPro" id="IPR053150">
    <property type="entry name" value="Teicoplanin_resist-assoc"/>
</dbReference>
<dbReference type="Proteomes" id="UP000290273">
    <property type="component" value="Unassembled WGS sequence"/>
</dbReference>
<evidence type="ECO:0000313" key="5">
    <source>
        <dbReference type="Proteomes" id="UP000290273"/>
    </source>
</evidence>
<accession>A0A4Q0VF46</accession>
<dbReference type="InterPro" id="IPR006976">
    <property type="entry name" value="VanZ-like"/>
</dbReference>
<dbReference type="Pfam" id="PF04892">
    <property type="entry name" value="VanZ"/>
    <property type="match status" value="1"/>
</dbReference>
<feature type="domain" description="VanZ-like" evidence="2">
    <location>
        <begin position="29"/>
        <end position="148"/>
    </location>
</feature>
<protein>
    <submittedName>
        <fullName evidence="3">VanZ family protein</fullName>
    </submittedName>
</protein>
<evidence type="ECO:0000256" key="1">
    <source>
        <dbReference type="SAM" id="Phobius"/>
    </source>
</evidence>
<proteinExistence type="predicted"/>
<dbReference type="EMBL" id="QMAP01000004">
    <property type="protein sequence ID" value="RXI49272.1"/>
    <property type="molecule type" value="Genomic_DNA"/>
</dbReference>
<dbReference type="EMBL" id="QMAU01000055">
    <property type="protein sequence ID" value="RXI51207.1"/>
    <property type="molecule type" value="Genomic_DNA"/>
</dbReference>
<organism evidence="3 6">
    <name type="scientific">Clostridium tetani</name>
    <dbReference type="NCBI Taxonomy" id="1513"/>
    <lineage>
        <taxon>Bacteria</taxon>
        <taxon>Bacillati</taxon>
        <taxon>Bacillota</taxon>
        <taxon>Clostridia</taxon>
        <taxon>Eubacteriales</taxon>
        <taxon>Clostridiaceae</taxon>
        <taxon>Clostridium</taxon>
    </lineage>
</organism>
<evidence type="ECO:0000313" key="6">
    <source>
        <dbReference type="Proteomes" id="UP000290921"/>
    </source>
</evidence>
<keyword evidence="1" id="KW-1133">Transmembrane helix</keyword>
<dbReference type="PANTHER" id="PTHR36834:SF2">
    <property type="entry name" value="MEMBRANE PROTEIN"/>
    <property type="match status" value="1"/>
</dbReference>
<feature type="transmembrane region" description="Helical" evidence="1">
    <location>
        <begin position="104"/>
        <end position="123"/>
    </location>
</feature>
<feature type="transmembrane region" description="Helical" evidence="1">
    <location>
        <begin position="159"/>
        <end position="183"/>
    </location>
</feature>
<sequence length="185" mass="21264">MYNSGSIYLRRRKMNIKKTKYHKPLMILFVVYLLAMTWIILFKMQFSINTIDNGRSINLIPFHDSVIINGHVDISEIIWNALIFIPCGIYFCSLFKNWSFLKKLLVFIGISLFYEVFQFILAIGRSDITDVIENTLGGIIGIGVYIIMSKIFKTEEKTLKFITICAALATVLMIIFLAILFLANA</sequence>
<feature type="transmembrane region" description="Helical" evidence="1">
    <location>
        <begin position="135"/>
        <end position="152"/>
    </location>
</feature>
<name>A0A4Q0VF46_CLOTA</name>
<evidence type="ECO:0000313" key="4">
    <source>
        <dbReference type="EMBL" id="RXI51207.1"/>
    </source>
</evidence>
<evidence type="ECO:0000313" key="3">
    <source>
        <dbReference type="EMBL" id="RXI49272.1"/>
    </source>
</evidence>
<feature type="transmembrane region" description="Helical" evidence="1">
    <location>
        <begin position="21"/>
        <end position="41"/>
    </location>
</feature>
<keyword evidence="1" id="KW-0472">Membrane</keyword>
<keyword evidence="1" id="KW-0812">Transmembrane</keyword>
<dbReference type="Proteomes" id="UP000290921">
    <property type="component" value="Unassembled WGS sequence"/>
</dbReference>
<reference evidence="5 6" key="1">
    <citation type="submission" date="2018-06" db="EMBL/GenBank/DDBJ databases">
        <title>Genome conservation of Clostridium tetani.</title>
        <authorList>
            <person name="Bruggemann H."/>
            <person name="Popoff M.R."/>
        </authorList>
    </citation>
    <scope>NUCLEOTIDE SEQUENCE [LARGE SCALE GENOMIC DNA]</scope>
    <source>
        <strain evidence="3 6">2017.061</strain>
        <strain evidence="4 5">63.05</strain>
    </source>
</reference>
<evidence type="ECO:0000259" key="2">
    <source>
        <dbReference type="Pfam" id="PF04892"/>
    </source>
</evidence>
<dbReference type="PANTHER" id="PTHR36834">
    <property type="entry name" value="MEMBRANE PROTEIN-RELATED"/>
    <property type="match status" value="1"/>
</dbReference>
<gene>
    <name evidence="3" type="ORF">DP130_04220</name>
    <name evidence="4" type="ORF">DP131_14605</name>
</gene>
<comment type="caution">
    <text evidence="3">The sequence shown here is derived from an EMBL/GenBank/DDBJ whole genome shotgun (WGS) entry which is preliminary data.</text>
</comment>
<feature type="transmembrane region" description="Helical" evidence="1">
    <location>
        <begin position="77"/>
        <end position="95"/>
    </location>
</feature>
<dbReference type="AlphaFoldDB" id="A0A4Q0VF46"/>